<feature type="region of interest" description="Disordered" evidence="1">
    <location>
        <begin position="727"/>
        <end position="766"/>
    </location>
</feature>
<sequence>MEFLSDPWGLTEQSGGEEHSNIDLKSLRVRDTLKNLNIADQPWEKLALLIGDDEQDDSDFLPLLEKIDDINNREVTGVTLLIYCIVFDRPSYIELLHGSGKLDPNLPDNLYLNSPLTWCFNLNRQQCALELLNFAEELDIGYKNPGGSTALELLVPGTAMYEFSKDHGLFQLGKISDGSTNDLYKASKSAFGTTDVDQTIDQIDLQTAGLSLNGDPLSTNYDIDENSGALYTTSHPDSQDELQNFDFDHILPGQFIEFSDYDIPRLLELVISMPFKKPHKTCIPAAIIFQCIRYADYNKESVSLVESIAHLSLVKILASITTTSGGVVSNQTGDIVLQSYWLSSLNFLYYYLYRQEGFYKRYPSILQELIDGMRSLIIELNASIHSRIEPLLDSTILEHTTIAQVRETLYKKDWNLLKKRKQRQRKNDGRDSYDQILLMLYPPSLDEQMKPSPLKTVQIFGALTYVLDLHQVHPLLAQQCLSLAVQWFSVKLFNKIMDNKKKSLSRAHAIQIRLNLSVIQDWIKNHNFKAPLPEMIDEFMWQRFPHTLILSLSDIDRTQKPFELRNVTFYKPIKGDHTEDMNNSLFFYQSFYQISKIHMEPCMQLLQWLQVATSLEDEDSLESTMTILNLLTPLQLYKSIGKYRYEIDEEKFASKLRKKLSLMCHEREETDTNLPEKPICSLTLPTITELIDMYTQHEDSNELLPIVPLDIQDDVDEIHEQNIRVRKSEKEQFRPATEGGNADDEEREKATFEGGNGDELFRKLNAPSSAAQRPLWAITNDMEENPW</sequence>
<accession>A0A1G4KJ31</accession>
<dbReference type="PANTHER" id="PTHR16027">
    <property type="entry name" value="DILUTE DOMAIN-CONTAINING PROTEIN YPR089W"/>
    <property type="match status" value="1"/>
</dbReference>
<dbReference type="InterPro" id="IPR002710">
    <property type="entry name" value="Dilute_dom"/>
</dbReference>
<proteinExistence type="predicted"/>
<dbReference type="SUPFAM" id="SSF48403">
    <property type="entry name" value="Ankyrin repeat"/>
    <property type="match status" value="1"/>
</dbReference>
<evidence type="ECO:0000313" key="3">
    <source>
        <dbReference type="EMBL" id="SCV04496.1"/>
    </source>
</evidence>
<organism evidence="3 4">
    <name type="scientific">Lachancea nothofagi CBS 11611</name>
    <dbReference type="NCBI Taxonomy" id="1266666"/>
    <lineage>
        <taxon>Eukaryota</taxon>
        <taxon>Fungi</taxon>
        <taxon>Dikarya</taxon>
        <taxon>Ascomycota</taxon>
        <taxon>Saccharomycotina</taxon>
        <taxon>Saccharomycetes</taxon>
        <taxon>Saccharomycetales</taxon>
        <taxon>Saccharomycetaceae</taxon>
        <taxon>Lachancea</taxon>
    </lineage>
</organism>
<dbReference type="PROSITE" id="PS51126">
    <property type="entry name" value="DILUTE"/>
    <property type="match status" value="1"/>
</dbReference>
<dbReference type="Gene3D" id="1.25.40.20">
    <property type="entry name" value="Ankyrin repeat-containing domain"/>
    <property type="match status" value="1"/>
</dbReference>
<dbReference type="Pfam" id="PF01843">
    <property type="entry name" value="DIL"/>
    <property type="match status" value="2"/>
</dbReference>
<evidence type="ECO:0000256" key="1">
    <source>
        <dbReference type="SAM" id="MobiDB-lite"/>
    </source>
</evidence>
<dbReference type="InterPro" id="IPR036770">
    <property type="entry name" value="Ankyrin_rpt-contain_sf"/>
</dbReference>
<evidence type="ECO:0000313" key="4">
    <source>
        <dbReference type="Proteomes" id="UP000189911"/>
    </source>
</evidence>
<dbReference type="OrthoDB" id="426293at2759"/>
<reference evidence="4" key="1">
    <citation type="submission" date="2016-03" db="EMBL/GenBank/DDBJ databases">
        <authorList>
            <person name="Devillers Hugo."/>
        </authorList>
    </citation>
    <scope>NUCLEOTIDE SEQUENCE [LARGE SCALE GENOMIC DNA]</scope>
</reference>
<dbReference type="PANTHER" id="PTHR16027:SF6">
    <property type="entry name" value="DILUTE DOMAIN-CONTAINING PROTEIN"/>
    <property type="match status" value="1"/>
</dbReference>
<dbReference type="AlphaFoldDB" id="A0A1G4KJ31"/>
<keyword evidence="4" id="KW-1185">Reference proteome</keyword>
<gene>
    <name evidence="3" type="ORF">LANO_0G10550G</name>
</gene>
<feature type="domain" description="Dilute" evidence="2">
    <location>
        <begin position="314"/>
        <end position="666"/>
    </location>
</feature>
<dbReference type="SMART" id="SM01132">
    <property type="entry name" value="DIL"/>
    <property type="match status" value="1"/>
</dbReference>
<dbReference type="InterPro" id="IPR052072">
    <property type="entry name" value="Vascular_dev_regulator"/>
</dbReference>
<dbReference type="Proteomes" id="UP000189911">
    <property type="component" value="Chromosome G"/>
</dbReference>
<dbReference type="EMBL" id="LT598453">
    <property type="protein sequence ID" value="SCV04496.1"/>
    <property type="molecule type" value="Genomic_DNA"/>
</dbReference>
<name>A0A1G4KJ31_9SACH</name>
<dbReference type="GO" id="GO:0051020">
    <property type="term" value="F:GTPase binding"/>
    <property type="evidence" value="ECO:0007669"/>
    <property type="project" value="TreeGrafter"/>
</dbReference>
<evidence type="ECO:0000259" key="2">
    <source>
        <dbReference type="PROSITE" id="PS51126"/>
    </source>
</evidence>
<protein>
    <submittedName>
        <fullName evidence="3">LANO_0G10550g1_1</fullName>
    </submittedName>
</protein>